<keyword evidence="3" id="KW-1185">Reference proteome</keyword>
<proteinExistence type="predicted"/>
<accession>A0AAJ0M511</accession>
<gene>
    <name evidence="2" type="ORF">B0T15DRAFT_526025</name>
</gene>
<dbReference type="RefSeq" id="XP_062724830.1">
    <property type="nucleotide sequence ID" value="XM_062868885.1"/>
</dbReference>
<feature type="compositionally biased region" description="Basic and acidic residues" evidence="1">
    <location>
        <begin position="209"/>
        <end position="235"/>
    </location>
</feature>
<dbReference type="EMBL" id="JAUDZG010000002">
    <property type="protein sequence ID" value="KAK3309050.1"/>
    <property type="molecule type" value="Genomic_DNA"/>
</dbReference>
<feature type="compositionally biased region" description="Basic and acidic residues" evidence="1">
    <location>
        <begin position="87"/>
        <end position="104"/>
    </location>
</feature>
<reference evidence="2" key="1">
    <citation type="journal article" date="2023" name="Mol. Phylogenet. Evol.">
        <title>Genome-scale phylogeny and comparative genomics of the fungal order Sordariales.</title>
        <authorList>
            <person name="Hensen N."/>
            <person name="Bonometti L."/>
            <person name="Westerberg I."/>
            <person name="Brannstrom I.O."/>
            <person name="Guillou S."/>
            <person name="Cros-Aarteil S."/>
            <person name="Calhoun S."/>
            <person name="Haridas S."/>
            <person name="Kuo A."/>
            <person name="Mondo S."/>
            <person name="Pangilinan J."/>
            <person name="Riley R."/>
            <person name="LaButti K."/>
            <person name="Andreopoulos B."/>
            <person name="Lipzen A."/>
            <person name="Chen C."/>
            <person name="Yan M."/>
            <person name="Daum C."/>
            <person name="Ng V."/>
            <person name="Clum A."/>
            <person name="Steindorff A."/>
            <person name="Ohm R.A."/>
            <person name="Martin F."/>
            <person name="Silar P."/>
            <person name="Natvig D.O."/>
            <person name="Lalanne C."/>
            <person name="Gautier V."/>
            <person name="Ament-Velasquez S.L."/>
            <person name="Kruys A."/>
            <person name="Hutchinson M.I."/>
            <person name="Powell A.J."/>
            <person name="Barry K."/>
            <person name="Miller A.N."/>
            <person name="Grigoriev I.V."/>
            <person name="Debuchy R."/>
            <person name="Gladieux P."/>
            <person name="Hiltunen Thoren M."/>
            <person name="Johannesson H."/>
        </authorList>
    </citation>
    <scope>NUCLEOTIDE SEQUENCE</scope>
    <source>
        <strain evidence="2">CBS 333.67</strain>
    </source>
</reference>
<dbReference type="Proteomes" id="UP001273166">
    <property type="component" value="Unassembled WGS sequence"/>
</dbReference>
<feature type="compositionally biased region" description="Pro residues" evidence="1">
    <location>
        <begin position="270"/>
        <end position="280"/>
    </location>
</feature>
<feature type="region of interest" description="Disordered" evidence="1">
    <location>
        <begin position="53"/>
        <end position="304"/>
    </location>
</feature>
<name>A0AAJ0M511_9PEZI</name>
<evidence type="ECO:0000313" key="3">
    <source>
        <dbReference type="Proteomes" id="UP001273166"/>
    </source>
</evidence>
<dbReference type="AlphaFoldDB" id="A0AAJ0M511"/>
<reference evidence="2" key="2">
    <citation type="submission" date="2023-06" db="EMBL/GenBank/DDBJ databases">
        <authorList>
            <consortium name="Lawrence Berkeley National Laboratory"/>
            <person name="Mondo S.J."/>
            <person name="Hensen N."/>
            <person name="Bonometti L."/>
            <person name="Westerberg I."/>
            <person name="Brannstrom I.O."/>
            <person name="Guillou S."/>
            <person name="Cros-Aarteil S."/>
            <person name="Calhoun S."/>
            <person name="Haridas S."/>
            <person name="Kuo A."/>
            <person name="Pangilinan J."/>
            <person name="Riley R."/>
            <person name="Labutti K."/>
            <person name="Andreopoulos B."/>
            <person name="Lipzen A."/>
            <person name="Chen C."/>
            <person name="Yanf M."/>
            <person name="Daum C."/>
            <person name="Ng V."/>
            <person name="Clum A."/>
            <person name="Steindorff A."/>
            <person name="Ohm R."/>
            <person name="Martin F."/>
            <person name="Silar P."/>
            <person name="Natvig D."/>
            <person name="Lalanne C."/>
            <person name="Gautier V."/>
            <person name="Ament-Velasquez S.L."/>
            <person name="Kruys A."/>
            <person name="Hutchinson M.I."/>
            <person name="Powell A.J."/>
            <person name="Barry K."/>
            <person name="Miller A.N."/>
            <person name="Grigoriev I.V."/>
            <person name="Debuchy R."/>
            <person name="Gladieux P."/>
            <person name="Thoren M.H."/>
            <person name="Johannesson H."/>
        </authorList>
    </citation>
    <scope>NUCLEOTIDE SEQUENCE</scope>
    <source>
        <strain evidence="2">CBS 333.67</strain>
    </source>
</reference>
<comment type="caution">
    <text evidence="2">The sequence shown here is derived from an EMBL/GenBank/DDBJ whole genome shotgun (WGS) entry which is preliminary data.</text>
</comment>
<dbReference type="Pfam" id="PF13917">
    <property type="entry name" value="zf-CCHC_3"/>
    <property type="match status" value="2"/>
</dbReference>
<organism evidence="2 3">
    <name type="scientific">Chaetomium strumarium</name>
    <dbReference type="NCBI Taxonomy" id="1170767"/>
    <lineage>
        <taxon>Eukaryota</taxon>
        <taxon>Fungi</taxon>
        <taxon>Dikarya</taxon>
        <taxon>Ascomycota</taxon>
        <taxon>Pezizomycotina</taxon>
        <taxon>Sordariomycetes</taxon>
        <taxon>Sordariomycetidae</taxon>
        <taxon>Sordariales</taxon>
        <taxon>Chaetomiaceae</taxon>
        <taxon>Chaetomium</taxon>
    </lineage>
</organism>
<feature type="compositionally biased region" description="Low complexity" evidence="1">
    <location>
        <begin position="191"/>
        <end position="203"/>
    </location>
</feature>
<evidence type="ECO:0000256" key="1">
    <source>
        <dbReference type="SAM" id="MobiDB-lite"/>
    </source>
</evidence>
<protein>
    <submittedName>
        <fullName evidence="2">Uncharacterized protein</fullName>
    </submittedName>
</protein>
<evidence type="ECO:0000313" key="2">
    <source>
        <dbReference type="EMBL" id="KAK3309050.1"/>
    </source>
</evidence>
<feature type="compositionally biased region" description="Basic residues" evidence="1">
    <location>
        <begin position="236"/>
        <end position="245"/>
    </location>
</feature>
<feature type="compositionally biased region" description="Low complexity" evidence="1">
    <location>
        <begin position="129"/>
        <end position="154"/>
    </location>
</feature>
<dbReference type="GeneID" id="87887714"/>
<feature type="compositionally biased region" description="Basic and acidic residues" evidence="1">
    <location>
        <begin position="246"/>
        <end position="267"/>
    </location>
</feature>
<sequence>MHPYRGRSGPSKTTPTNVQCQKCLKRDMCSFTRGTCSSLTIAERHYSYECKATPQERPYAARPSRTQQLFNPKLLPKLSSETPNVLQEKKGIADEELAKREAERARKRQREADEEAASSDSPPPRRNRSPSYDSVSSISTTRSPSPAPRRSASPPRRERRRHSRSPSPRGSHGRRYSRDLSTSPDRGYQGRSSHPLRSASPRRSPSPPRRYERSSHGPRRHDSPEADVRVRDSSVRRARSRSRSPVRREDREDRRGEGRYRDRDEHGYGSPPPPPRQPSPPRERSLSPFSKRLALTQAMNRGGR</sequence>